<dbReference type="InterPro" id="IPR001650">
    <property type="entry name" value="Helicase_C-like"/>
</dbReference>
<keyword evidence="4" id="KW-0067">ATP-binding</keyword>
<protein>
    <recommendedName>
        <fullName evidence="10">Sec63-domain-containing protein</fullName>
    </recommendedName>
</protein>
<dbReference type="InterPro" id="IPR004179">
    <property type="entry name" value="Sec63-dom"/>
</dbReference>
<dbReference type="SUPFAM" id="SSF52540">
    <property type="entry name" value="P-loop containing nucleoside triphosphate hydrolases"/>
    <property type="match status" value="3"/>
</dbReference>
<feature type="compositionally biased region" description="Polar residues" evidence="5">
    <location>
        <begin position="137"/>
        <end position="156"/>
    </location>
</feature>
<keyword evidence="1" id="KW-0547">Nucleotide-binding</keyword>
<dbReference type="Pfam" id="PF00271">
    <property type="entry name" value="Helicase_C"/>
    <property type="match status" value="1"/>
</dbReference>
<feature type="compositionally biased region" description="Basic and acidic residues" evidence="5">
    <location>
        <begin position="46"/>
        <end position="59"/>
    </location>
</feature>
<dbReference type="PROSITE" id="PS51194">
    <property type="entry name" value="HELICASE_CTER"/>
    <property type="match status" value="1"/>
</dbReference>
<dbReference type="InParanoid" id="G7E4N2"/>
<dbReference type="Gene3D" id="1.10.3380.10">
    <property type="entry name" value="Sec63 N-terminal domain-like domain"/>
    <property type="match status" value="1"/>
</dbReference>
<dbReference type="PANTHER" id="PTHR47961:SF13">
    <property type="entry name" value="ACTIVATING SIGNAL COINTEGRATOR 1 COMPLEX SUBUNIT 3"/>
    <property type="match status" value="1"/>
</dbReference>
<reference evidence="8 9" key="2">
    <citation type="journal article" date="2012" name="Open Biol.">
        <title>Characteristics of nucleosomes and linker DNA regions on the genome of the basidiomycete Mixia osmundae revealed by mono- and dinucleosome mapping.</title>
        <authorList>
            <person name="Nishida H."/>
            <person name="Kondo S."/>
            <person name="Matsumoto T."/>
            <person name="Suzuki Y."/>
            <person name="Yoshikawa H."/>
            <person name="Taylor T.D."/>
            <person name="Sugiyama J."/>
        </authorList>
    </citation>
    <scope>NUCLEOTIDE SEQUENCE [LARGE SCALE GENOMIC DNA]</scope>
    <source>
        <strain evidence="9">CBS 9802 / IAM 14324 / JCM 22182 / KY 12970</strain>
    </source>
</reference>
<dbReference type="SUPFAM" id="SSF158702">
    <property type="entry name" value="Sec63 N-terminal domain-like"/>
    <property type="match status" value="1"/>
</dbReference>
<keyword evidence="3" id="KW-0347">Helicase</keyword>
<dbReference type="Gene3D" id="1.10.10.10">
    <property type="entry name" value="Winged helix-like DNA-binding domain superfamily/Winged helix DNA-binding domain"/>
    <property type="match status" value="2"/>
</dbReference>
<feature type="domain" description="Helicase C-terminal" evidence="7">
    <location>
        <begin position="541"/>
        <end position="739"/>
    </location>
</feature>
<dbReference type="CDD" id="cd18020">
    <property type="entry name" value="DEXHc_ASCC3_1"/>
    <property type="match status" value="1"/>
</dbReference>
<feature type="region of interest" description="Disordered" evidence="5">
    <location>
        <begin position="23"/>
        <end position="59"/>
    </location>
</feature>
<dbReference type="OrthoDB" id="5575at2759"/>
<dbReference type="Pfam" id="PF02889">
    <property type="entry name" value="Sec63"/>
    <property type="match status" value="1"/>
</dbReference>
<evidence type="ECO:0000256" key="3">
    <source>
        <dbReference type="ARBA" id="ARBA00022806"/>
    </source>
</evidence>
<feature type="domain" description="Helicase ATP-binding" evidence="6">
    <location>
        <begin position="315"/>
        <end position="505"/>
    </location>
</feature>
<dbReference type="InterPro" id="IPR050474">
    <property type="entry name" value="Hel308_SKI2-like"/>
</dbReference>
<dbReference type="GO" id="GO:0005524">
    <property type="term" value="F:ATP binding"/>
    <property type="evidence" value="ECO:0007669"/>
    <property type="project" value="UniProtKB-KW"/>
</dbReference>
<accession>G7E4N2</accession>
<dbReference type="Proteomes" id="UP000009131">
    <property type="component" value="Unassembled WGS sequence"/>
</dbReference>
<keyword evidence="2" id="KW-0378">Hydrolase</keyword>
<dbReference type="InterPro" id="IPR014756">
    <property type="entry name" value="Ig_E-set"/>
</dbReference>
<evidence type="ECO:0000256" key="1">
    <source>
        <dbReference type="ARBA" id="ARBA00022741"/>
    </source>
</evidence>
<dbReference type="InterPro" id="IPR035892">
    <property type="entry name" value="C2_domain_sf"/>
</dbReference>
<dbReference type="SMART" id="SM00490">
    <property type="entry name" value="HELICc"/>
    <property type="match status" value="1"/>
</dbReference>
<comment type="caution">
    <text evidence="8">The sequence shown here is derived from an EMBL/GenBank/DDBJ whole genome shotgun (WGS) entry which is preliminary data.</text>
</comment>
<dbReference type="FunFam" id="1.10.3380.10:FF:000001">
    <property type="entry name" value="U5 small nuclear ribonucleoprotein helicase"/>
    <property type="match status" value="1"/>
</dbReference>
<evidence type="ECO:0000256" key="5">
    <source>
        <dbReference type="SAM" id="MobiDB-lite"/>
    </source>
</evidence>
<dbReference type="InterPro" id="IPR014001">
    <property type="entry name" value="Helicase_ATP-bd"/>
</dbReference>
<dbReference type="SMART" id="SM00973">
    <property type="entry name" value="Sec63"/>
    <property type="match status" value="1"/>
</dbReference>
<feature type="region of interest" description="Disordered" evidence="5">
    <location>
        <begin position="133"/>
        <end position="159"/>
    </location>
</feature>
<dbReference type="Gene3D" id="3.40.50.300">
    <property type="entry name" value="P-loop containing nucleotide triphosphate hydrolases"/>
    <property type="match status" value="4"/>
</dbReference>
<evidence type="ECO:0000313" key="8">
    <source>
        <dbReference type="EMBL" id="GAA97792.1"/>
    </source>
</evidence>
<feature type="compositionally biased region" description="Basic and acidic residues" evidence="5">
    <location>
        <begin position="27"/>
        <end position="36"/>
    </location>
</feature>
<name>G7E4N2_MIXOS</name>
<proteinExistence type="predicted"/>
<organism evidence="8 9">
    <name type="scientific">Mixia osmundae (strain CBS 9802 / IAM 14324 / JCM 22182 / KY 12970)</name>
    <dbReference type="NCBI Taxonomy" id="764103"/>
    <lineage>
        <taxon>Eukaryota</taxon>
        <taxon>Fungi</taxon>
        <taxon>Dikarya</taxon>
        <taxon>Basidiomycota</taxon>
        <taxon>Pucciniomycotina</taxon>
        <taxon>Mixiomycetes</taxon>
        <taxon>Mixiales</taxon>
        <taxon>Mixiaceae</taxon>
        <taxon>Mixia</taxon>
    </lineage>
</organism>
<dbReference type="InterPro" id="IPR027417">
    <property type="entry name" value="P-loop_NTPase"/>
</dbReference>
<dbReference type="SMART" id="SM00487">
    <property type="entry name" value="DEXDc"/>
    <property type="match status" value="1"/>
</dbReference>
<reference evidence="8 9" key="1">
    <citation type="journal article" date="2011" name="J. Gen. Appl. Microbiol.">
        <title>Draft genome sequencing of the enigmatic basidiomycete Mixia osmundae.</title>
        <authorList>
            <person name="Nishida H."/>
            <person name="Nagatsuka Y."/>
            <person name="Sugiyama J."/>
        </authorList>
    </citation>
    <scope>NUCLEOTIDE SEQUENCE [LARGE SCALE GENOMIC DNA]</scope>
    <source>
        <strain evidence="9">CBS 9802 / IAM 14324 / JCM 22182 / KY 12970</strain>
    </source>
</reference>
<dbReference type="STRING" id="764103.G7E4N2"/>
<dbReference type="InterPro" id="IPR057842">
    <property type="entry name" value="WH_MER3"/>
</dbReference>
<dbReference type="InterPro" id="IPR036388">
    <property type="entry name" value="WH-like_DNA-bd_sf"/>
</dbReference>
<dbReference type="EMBL" id="BABT02000142">
    <property type="protein sequence ID" value="GAA97792.1"/>
    <property type="molecule type" value="Genomic_DNA"/>
</dbReference>
<dbReference type="InterPro" id="IPR011545">
    <property type="entry name" value="DEAD/DEAH_box_helicase_dom"/>
</dbReference>
<gene>
    <name evidence="8" type="primary">Mo04471</name>
    <name evidence="8" type="ORF">E5Q_04471</name>
</gene>
<dbReference type="PROSITE" id="PS51192">
    <property type="entry name" value="HELICASE_ATP_BIND_1"/>
    <property type="match status" value="1"/>
</dbReference>
<dbReference type="GO" id="GO:0003676">
    <property type="term" value="F:nucleic acid binding"/>
    <property type="evidence" value="ECO:0007669"/>
    <property type="project" value="InterPro"/>
</dbReference>
<dbReference type="CDD" id="cd18795">
    <property type="entry name" value="SF2_C_Ski2"/>
    <property type="match status" value="1"/>
</dbReference>
<dbReference type="eggNOG" id="KOG0952">
    <property type="taxonomic scope" value="Eukaryota"/>
</dbReference>
<dbReference type="FunFam" id="1.10.10.10:FF:000024">
    <property type="entry name" value="U5 small nuclear ribonucleoprotein helicase"/>
    <property type="match status" value="1"/>
</dbReference>
<dbReference type="GO" id="GO:0004386">
    <property type="term" value="F:helicase activity"/>
    <property type="evidence" value="ECO:0007669"/>
    <property type="project" value="UniProtKB-KW"/>
</dbReference>
<dbReference type="PANTHER" id="PTHR47961">
    <property type="entry name" value="DNA POLYMERASE THETA, PUTATIVE (AFU_ORTHOLOGUE AFUA_1G05260)-RELATED"/>
    <property type="match status" value="1"/>
</dbReference>
<feature type="compositionally biased region" description="Basic residues" evidence="5">
    <location>
        <begin position="171"/>
        <end position="181"/>
    </location>
</feature>
<dbReference type="FunFam" id="3.40.50.300:FF:000102">
    <property type="entry name" value="RNA helicase, activating signal cointegrator 1"/>
    <property type="match status" value="1"/>
</dbReference>
<dbReference type="Pfam" id="PF23445">
    <property type="entry name" value="WHD_SNRNP200"/>
    <property type="match status" value="1"/>
</dbReference>
<feature type="compositionally biased region" description="Polar residues" evidence="5">
    <location>
        <begin position="182"/>
        <end position="192"/>
    </location>
</feature>
<evidence type="ECO:0000313" key="9">
    <source>
        <dbReference type="Proteomes" id="UP000009131"/>
    </source>
</evidence>
<dbReference type="InterPro" id="IPR036390">
    <property type="entry name" value="WH_DNA-bd_sf"/>
</dbReference>
<dbReference type="Gene3D" id="2.60.40.150">
    <property type="entry name" value="C2 domain"/>
    <property type="match status" value="1"/>
</dbReference>
<dbReference type="GO" id="GO:0016787">
    <property type="term" value="F:hydrolase activity"/>
    <property type="evidence" value="ECO:0007669"/>
    <property type="project" value="UniProtKB-KW"/>
</dbReference>
<dbReference type="SUPFAM" id="SSF81296">
    <property type="entry name" value="E set domains"/>
    <property type="match status" value="1"/>
</dbReference>
<evidence type="ECO:0008006" key="10">
    <source>
        <dbReference type="Google" id="ProtNLM"/>
    </source>
</evidence>
<feature type="non-terminal residue" evidence="8">
    <location>
        <position position="1"/>
    </location>
</feature>
<evidence type="ECO:0000259" key="6">
    <source>
        <dbReference type="PROSITE" id="PS51192"/>
    </source>
</evidence>
<evidence type="ECO:0000259" key="7">
    <source>
        <dbReference type="PROSITE" id="PS51194"/>
    </source>
</evidence>
<dbReference type="HOGENOM" id="CLU_000335_2_2_1"/>
<keyword evidence="9" id="KW-1185">Reference proteome</keyword>
<sequence length="1726" mass="189982">STSKQRLDEPVLDSLRRLLQQAGIEPADVHEDEHPWTRFSSRKSSKGKDRAQDESIRQRSPEMAWLAAQLLERNDMDRAVALLASAANDESIQEQLLDIVGYDRIESLPAIIARRPAIAEEVKLRDQAALLAHSEPSDSPHQPSSYNQPRTRQLQPQIDVKTADERAAIKQARKAGQKGKKNTANGAASSQLASGRFDAAELQRIREQQLLEASQRPLWTSEARPDTALKLPNVYASSASHGGTTLSFFGQKYTLPVGTTRQAHEHYDEVSIPVARQLPMRKDERLIHIDELDPIAKGSFPGYATLNRLQSVVYPIAYQTNESMLVSAPTGAGKTDVAMLTMLRAISQYGDLDETADNRFVMRNNDFKIIYVAPMKALAAEVVRKMSKRMAWLGVKVRELTGDMQLTRSEIVETHVIVTTPEKWDVVTRKTTGEGQLSSKVRLLIIDEVHLLHDDRGAVIESIVARTLRQVESSQSLIRIVGLSATLPNYIDVASFLRVNLYRGLFYFDGSFRPVPLEQHFLGVKGKAGSPDSRTNLDKACFDKVAALVKEGHQVMVFVHARKDTVKTAEMLREQASSEGLADLFDAADLPRYDGFKREVGASRNRELKELFSHGFGIHHAGMLRSDRTLSERLFESNMTKVLCCTATLAWGVNLPAYAVVIKGTQVYDAGKGSFVDLGILDVLQIFGRAGRPQYETHGVGYICTTADKLDHYVSAITQQHPIESRFVTGLVDSLNAEIALGTVTSIDEGVRWISYTYLFVRIRQNPMAYGISPDELVDDPSLGSKRHLLITQAAIALAKAQMISFDADSGSLRPTEVGSIASRYYIRFKSMEIFNERMRPSMSNADALALLCMSTEFEQIAVRDTETVELSKLISDVIPCEVIGGTKTTPGKVNVLLQSYISRATLVDFALISDQGYVAQNAGRIARAVFEIALSRGHAALATVMLDLSKSIEKRMWAFDHPLGQTDLPRNVQYNIRQYLDDYTVEDIANATEHDLGEALRLNDRLGGIVKLAAQQFPRVMSDTRAQPIAPDLLRLTVTVTPQFEWTKATRTSVQPFYLWITDATDSVILDATRLVFKSTTRSLVHRAVLTHEPMTEALHVHLVSERWLGSDVFEDVELVDVHVPALPDDSTVILDVPLFEHPRTIAADPFKLSGKTHDAVETQIFHSIMHTSANVLVACATAHNRLTVRELALTRHLRLGDKILLVSASPAGARLAHAKLTSAVTPLGHTLGLLCADRQREDIPDILITDASSLIRRCEAIGTAGLPDVALCICEELQSLNTEYELALAMLSSHRRKTRYIGLACSLQTSGDLAQTLEVPAGHIYSFAPSVRMTSLTTDFRPFYQSTSASLLTMMLRPAYEILRKAAGTILCVVPSEDQCRQTLRELSKMIALDLDAPDAFIGDHETIDIYAGQLGSGDADEALQRGLVAMHARMSPKARRIASSLSKSGAARVLIATSDAAVAHKISFDHVLILGTEFGVYSKDGERQHCEYSPADLVALQDLAIPSTSGGTATCLVMSSPAQIALCSRSLLSGLSLESDLEVNSLASFILRFVAVDVFNFKQKIIDLLSGSYLNRRLVSNPDYYSQLPGEELSLTQLVDEAIALLQKSGAIRVESGSQLCITRIGQAALQSHIAVETLGDRIAELNEHSLKAITGANETSLRHYYSKLPRRVQTELGKADILDLTAVAVQQAVLLAGLKAGRVPSDAQLEQLQYELVSGLFA</sequence>
<feature type="region of interest" description="Disordered" evidence="5">
    <location>
        <begin position="171"/>
        <end position="192"/>
    </location>
</feature>
<evidence type="ECO:0000256" key="4">
    <source>
        <dbReference type="ARBA" id="ARBA00022840"/>
    </source>
</evidence>
<dbReference type="SUPFAM" id="SSF46785">
    <property type="entry name" value="Winged helix' DNA-binding domain"/>
    <property type="match status" value="1"/>
</dbReference>
<dbReference type="Pfam" id="PF00270">
    <property type="entry name" value="DEAD"/>
    <property type="match status" value="1"/>
</dbReference>
<evidence type="ECO:0000256" key="2">
    <source>
        <dbReference type="ARBA" id="ARBA00022801"/>
    </source>
</evidence>